<evidence type="ECO:0000256" key="2">
    <source>
        <dbReference type="ARBA" id="ARBA00022801"/>
    </source>
</evidence>
<dbReference type="InterPro" id="IPR036971">
    <property type="entry name" value="PDEase_catalytic_dom_sf"/>
</dbReference>
<dbReference type="GO" id="GO:0046872">
    <property type="term" value="F:metal ion binding"/>
    <property type="evidence" value="ECO:0007669"/>
    <property type="project" value="UniProtKB-KW"/>
</dbReference>
<feature type="binding site" evidence="5">
    <location>
        <position position="287"/>
    </location>
    <ligand>
        <name>Zn(2+)</name>
        <dbReference type="ChEBI" id="CHEBI:29105"/>
        <label>1</label>
    </ligand>
</feature>
<protein>
    <recommendedName>
        <fullName evidence="6">Phosphodiesterase</fullName>
        <ecNumber evidence="6">3.1.4.-</ecNumber>
    </recommendedName>
</protein>
<dbReference type="OrthoDB" id="546632at2759"/>
<organism evidence="8 9">
    <name type="scientific">Lachancea meyersii CBS 8951</name>
    <dbReference type="NCBI Taxonomy" id="1266667"/>
    <lineage>
        <taxon>Eukaryota</taxon>
        <taxon>Fungi</taxon>
        <taxon>Dikarya</taxon>
        <taxon>Ascomycota</taxon>
        <taxon>Saccharomycotina</taxon>
        <taxon>Saccharomycetes</taxon>
        <taxon>Saccharomycetales</taxon>
        <taxon>Saccharomycetaceae</taxon>
        <taxon>Lachancea</taxon>
    </lineage>
</organism>
<feature type="binding site" evidence="5">
    <location>
        <position position="322"/>
    </location>
    <ligand>
        <name>Zn(2+)</name>
        <dbReference type="ChEBI" id="CHEBI:29105"/>
        <label>1</label>
    </ligand>
</feature>
<feature type="binding site" evidence="5">
    <location>
        <position position="323"/>
    </location>
    <ligand>
        <name>Zn(2+)</name>
        <dbReference type="ChEBI" id="CHEBI:29105"/>
        <label>1</label>
    </ligand>
</feature>
<feature type="binding site" evidence="5">
    <location>
        <position position="415"/>
    </location>
    <ligand>
        <name>Zn(2+)</name>
        <dbReference type="ChEBI" id="CHEBI:29105"/>
        <label>1</label>
    </ligand>
</feature>
<dbReference type="PANTHER" id="PTHR11347">
    <property type="entry name" value="CYCLIC NUCLEOTIDE PHOSPHODIESTERASE"/>
    <property type="match status" value="1"/>
</dbReference>
<dbReference type="InterPro" id="IPR002073">
    <property type="entry name" value="PDEase_catalytic_dom"/>
</dbReference>
<sequence>MKTIFAVNGPDLCPELFSYFPKSNVVHFDSVADLLLHLYTNRISGANTYERTLSLVIHQQPKRRGRSKPVGLQSSPASDAVLNKITTAELSHLIQKQFPTFSLSVTTPTDASKAVAHLLEREQLYSNRLVRVATWMYNDYVGSNEPYTGHESRPAAHSHANHDSYSPTCSANVYTMLSHLTRVRKRRKDQDSSFPSSKLISSALDLRKLINIPKDKLSSDHYWNLISTWDFCATSLSTSELIWCSFLILKKVAQDAGFEISDNNLFLFLLTVETSYHQGNKFHNFRHAVDVMQATWQLCCQLEARFKKSSSILLVCVAAIGHDVGHPGTNNALMCDPLSPVAQLYNKSSVLENFHTEIFSDLLQEHWPQILEEQSILSDTILATDMALHSQYVEQMDAGPSEQPNLLALVIKAADISNVTRPLHISTKWAVLITCEFNECAALLKRIKGNDTYESYMPECEEPMPDCVESILIKYPSIPQGQLMFINAFAECLFAGLAECFQELKFLHNNVKANKKFWEGKCK</sequence>
<dbReference type="CDD" id="cd00077">
    <property type="entry name" value="HDc"/>
    <property type="match status" value="1"/>
</dbReference>
<feature type="active site" description="Proton donor" evidence="3">
    <location>
        <position position="283"/>
    </location>
</feature>
<feature type="binding site" evidence="4">
    <location>
        <position position="482"/>
    </location>
    <ligand>
        <name>AMP</name>
        <dbReference type="ChEBI" id="CHEBI:456215"/>
    </ligand>
</feature>
<evidence type="ECO:0000259" key="7">
    <source>
        <dbReference type="PROSITE" id="PS51845"/>
    </source>
</evidence>
<dbReference type="InterPro" id="IPR003607">
    <property type="entry name" value="HD/PDEase_dom"/>
</dbReference>
<reference evidence="9" key="1">
    <citation type="submission" date="2016-03" db="EMBL/GenBank/DDBJ databases">
        <authorList>
            <person name="Devillers Hugo."/>
        </authorList>
    </citation>
    <scope>NUCLEOTIDE SEQUENCE [LARGE SCALE GENOMIC DNA]</scope>
</reference>
<dbReference type="InterPro" id="IPR023174">
    <property type="entry name" value="PDEase_CS"/>
</dbReference>
<proteinExistence type="inferred from homology"/>
<keyword evidence="1 5" id="KW-0479">Metal-binding</keyword>
<evidence type="ECO:0000256" key="5">
    <source>
        <dbReference type="PIRSR" id="PIRSR623088-3"/>
    </source>
</evidence>
<evidence type="ECO:0000256" key="4">
    <source>
        <dbReference type="PIRSR" id="PIRSR623088-2"/>
    </source>
</evidence>
<dbReference type="SMART" id="SM00471">
    <property type="entry name" value="HDc"/>
    <property type="match status" value="1"/>
</dbReference>
<name>A0A1G4ISL1_9SACH</name>
<evidence type="ECO:0000313" key="8">
    <source>
        <dbReference type="EMBL" id="SCU79905.1"/>
    </source>
</evidence>
<dbReference type="PRINTS" id="PR00387">
    <property type="entry name" value="PDIESTERASE1"/>
</dbReference>
<feature type="binding site" evidence="4">
    <location>
        <begin position="283"/>
        <end position="287"/>
    </location>
    <ligand>
        <name>AMP</name>
        <dbReference type="ChEBI" id="CHEBI:456215"/>
    </ligand>
</feature>
<evidence type="ECO:0000256" key="1">
    <source>
        <dbReference type="ARBA" id="ARBA00022723"/>
    </source>
</evidence>
<dbReference type="Pfam" id="PF00233">
    <property type="entry name" value="PDEase_I"/>
    <property type="match status" value="1"/>
</dbReference>
<dbReference type="AlphaFoldDB" id="A0A1G4ISL1"/>
<feature type="binding site" evidence="5">
    <location>
        <position position="323"/>
    </location>
    <ligand>
        <name>Zn(2+)</name>
        <dbReference type="ChEBI" id="CHEBI:29105"/>
        <label>2</label>
    </ligand>
</feature>
<dbReference type="PROSITE" id="PS51845">
    <property type="entry name" value="PDEASE_I_2"/>
    <property type="match status" value="1"/>
</dbReference>
<dbReference type="EMBL" id="LT598478">
    <property type="protein sequence ID" value="SCU79905.1"/>
    <property type="molecule type" value="Genomic_DNA"/>
</dbReference>
<feature type="binding site" evidence="4">
    <location>
        <position position="415"/>
    </location>
    <ligand>
        <name>AMP</name>
        <dbReference type="ChEBI" id="CHEBI:456215"/>
    </ligand>
</feature>
<gene>
    <name evidence="8" type="ORF">LAME_0B00892G</name>
</gene>
<dbReference type="GO" id="GO:0004114">
    <property type="term" value="F:3',5'-cyclic-nucleotide phosphodiesterase activity"/>
    <property type="evidence" value="ECO:0007669"/>
    <property type="project" value="InterPro"/>
</dbReference>
<evidence type="ECO:0000256" key="6">
    <source>
        <dbReference type="RuleBase" id="RU363067"/>
    </source>
</evidence>
<feature type="domain" description="PDEase" evidence="7">
    <location>
        <begin position="205"/>
        <end position="523"/>
    </location>
</feature>
<evidence type="ECO:0000313" key="9">
    <source>
        <dbReference type="Proteomes" id="UP000191144"/>
    </source>
</evidence>
<dbReference type="PROSITE" id="PS00126">
    <property type="entry name" value="PDEASE_I_1"/>
    <property type="match status" value="1"/>
</dbReference>
<keyword evidence="2 6" id="KW-0378">Hydrolase</keyword>
<dbReference type="Proteomes" id="UP000191144">
    <property type="component" value="Chromosome B"/>
</dbReference>
<dbReference type="InterPro" id="IPR023088">
    <property type="entry name" value="PDEase"/>
</dbReference>
<dbReference type="Gene3D" id="1.10.1300.10">
    <property type="entry name" value="3'5'-cyclic nucleotide phosphodiesterase, catalytic domain"/>
    <property type="match status" value="1"/>
</dbReference>
<keyword evidence="9" id="KW-1185">Reference proteome</keyword>
<dbReference type="SUPFAM" id="SSF109604">
    <property type="entry name" value="HD-domain/PDEase-like"/>
    <property type="match status" value="1"/>
</dbReference>
<comment type="similarity">
    <text evidence="6">Belongs to the cyclic nucleotide phosphodiesterase family.</text>
</comment>
<evidence type="ECO:0000256" key="3">
    <source>
        <dbReference type="PIRSR" id="PIRSR623088-1"/>
    </source>
</evidence>
<feature type="binding site" evidence="4">
    <location>
        <position position="323"/>
    </location>
    <ligand>
        <name>AMP</name>
        <dbReference type="ChEBI" id="CHEBI:456215"/>
    </ligand>
</feature>
<comment type="cofactor">
    <cofactor evidence="6">
        <name>a divalent metal cation</name>
        <dbReference type="ChEBI" id="CHEBI:60240"/>
    </cofactor>
    <text evidence="6">Binds 2 divalent metal cations per subunit. Site 1 may preferentially bind zinc ions, while site 2 has a preference for magnesium and/or manganese ions.</text>
</comment>
<dbReference type="GO" id="GO:0007165">
    <property type="term" value="P:signal transduction"/>
    <property type="evidence" value="ECO:0007669"/>
    <property type="project" value="InterPro"/>
</dbReference>
<dbReference type="EC" id="3.1.4.-" evidence="6"/>
<accession>A0A1G4ISL1</accession>